<dbReference type="RefSeq" id="WP_079409958.1">
    <property type="nucleotide sequence ID" value="NZ_MBTG01000005.1"/>
</dbReference>
<evidence type="ECO:0000313" key="3">
    <source>
        <dbReference type="EMBL" id="OPH59925.1"/>
    </source>
</evidence>
<name>A0A1V4HQD8_9BACL</name>
<dbReference type="Pfam" id="PF13385">
    <property type="entry name" value="Laminin_G_3"/>
    <property type="match status" value="3"/>
</dbReference>
<dbReference type="SUPFAM" id="SSF49899">
    <property type="entry name" value="Concanavalin A-like lectins/glucanases"/>
    <property type="match status" value="3"/>
</dbReference>
<feature type="compositionally biased region" description="Basic and acidic residues" evidence="1">
    <location>
        <begin position="1202"/>
        <end position="1215"/>
    </location>
</feature>
<evidence type="ECO:0000256" key="1">
    <source>
        <dbReference type="SAM" id="MobiDB-lite"/>
    </source>
</evidence>
<dbReference type="PROSITE" id="PS51272">
    <property type="entry name" value="SLH"/>
    <property type="match status" value="3"/>
</dbReference>
<feature type="domain" description="SLH" evidence="2">
    <location>
        <begin position="1515"/>
        <end position="1570"/>
    </location>
</feature>
<dbReference type="Gene3D" id="2.60.120.200">
    <property type="match status" value="3"/>
</dbReference>
<feature type="region of interest" description="Disordered" evidence="1">
    <location>
        <begin position="1175"/>
        <end position="1216"/>
    </location>
</feature>
<dbReference type="InterPro" id="IPR051465">
    <property type="entry name" value="Cell_Envelope_Struct_Comp"/>
</dbReference>
<dbReference type="Pfam" id="PF00395">
    <property type="entry name" value="SLH"/>
    <property type="match status" value="3"/>
</dbReference>
<comment type="caution">
    <text evidence="3">The sequence shown here is derived from an EMBL/GenBank/DDBJ whole genome shotgun (WGS) entry which is preliminary data.</text>
</comment>
<dbReference type="SUPFAM" id="SSF49373">
    <property type="entry name" value="Invasin/intimin cell-adhesion fragments"/>
    <property type="match status" value="2"/>
</dbReference>
<dbReference type="InterPro" id="IPR003343">
    <property type="entry name" value="Big_2"/>
</dbReference>
<dbReference type="InterPro" id="IPR013320">
    <property type="entry name" value="ConA-like_dom_sf"/>
</dbReference>
<proteinExistence type="predicted"/>
<gene>
    <name evidence="3" type="ORF">BC351_18535</name>
</gene>
<dbReference type="EMBL" id="MBTG01000005">
    <property type="protein sequence ID" value="OPH59925.1"/>
    <property type="molecule type" value="Genomic_DNA"/>
</dbReference>
<dbReference type="Gene3D" id="2.60.40.1080">
    <property type="match status" value="4"/>
</dbReference>
<dbReference type="InterPro" id="IPR008964">
    <property type="entry name" value="Invasin/intimin_cell_adhesion"/>
</dbReference>
<protein>
    <recommendedName>
        <fullName evidence="2">SLH domain-containing protein</fullName>
    </recommendedName>
</protein>
<dbReference type="InterPro" id="IPR001119">
    <property type="entry name" value="SLH_dom"/>
</dbReference>
<dbReference type="Proteomes" id="UP000190626">
    <property type="component" value="Unassembled WGS sequence"/>
</dbReference>
<dbReference type="PANTHER" id="PTHR43308">
    <property type="entry name" value="OUTER MEMBRANE PROTEIN ALPHA-RELATED"/>
    <property type="match status" value="1"/>
</dbReference>
<feature type="domain" description="SLH" evidence="2">
    <location>
        <begin position="1455"/>
        <end position="1513"/>
    </location>
</feature>
<evidence type="ECO:0000259" key="2">
    <source>
        <dbReference type="PROSITE" id="PS51272"/>
    </source>
</evidence>
<dbReference type="PANTHER" id="PTHR43308:SF5">
    <property type="entry name" value="S-LAYER PROTEIN _ PEPTIDOGLYCAN ENDO-BETA-N-ACETYLGLUCOSAMINIDASE"/>
    <property type="match status" value="1"/>
</dbReference>
<sequence length="1570" mass="169878">MAHDGYGTPARVKKLIAVLSVMIMLLASIGGMAPLAAAAAGYELQLHLNFNDSTIADSSGKKLAGTLTGTPSYVDGVSGKAIYFKGNSFIDMGKPAELQFGSSTNFSIAFWIDNKDTTNASIVSNKNWWSGANPGFTISAWWNAPNTDKVNFAANGKSRLDLFASPSFANKGWTFMAYTYDRNGKLTVYQNNVKIGDLDISSHMGASIDAFNFVIGADGLKNTVFSLKDAKLDEFRVYKGLIDQAEMDKLYMEGVKKVMVNKVENAINDARNGVILYPASAYDKLEQDVAAFKSGFDSAPTANKYTMIARLEQSLATFLSVGISSVLYLDFNDETATDRSGKGNNGLLNGTPTFTDGVVGKAIYFKGNSYIDMGKPADLQFGSNTNFSISFWIDNKDTTNASIVSNKNWNAGENPGFAITAWWNWPNSDKVNFTANGKSRLDLFPSPSFAFKGWTFMTYTYDRNGMLAVYQNNVKIGELNISSHNGASIDALNFVIGTDGNKNLSFSLKDARLDEFRVYRGIIDQSMREQQWIDGLAHLLLNKVEKAINDARISDVIFPQSVYDQIEQVLASYKAQMSTASVANKKTLMDQLVAKLQAFEDSSGVAPGPDLLNMDFTQSIGGDSSPNLHNGSAVGTPVLYDHPIFAKPVLGLDGNASYVRIPHEAELSPKQMSMAVSFSLDTLDRAQTIMEKTREADYAMVLNPISKKLEAMFYIKEDTGAEGFVIVDSGKPLEANKIYYALATYDGATAKLYVNGEETMSRSRTGVIGGGSKVDLKIGASMNSHGAQNYMQGKIGMLQLYSQAVNAIKAKSMYKQYVRDYTSTVTSIRLDIPANWVVGQTGQAVVHLIDNAANEVEAKQQGIVYQSQHPEVAAVNTQGGIVPIAPGKSVITARLGTFSASVEIAVKAKTLQYLDLDGPQTMQPGDVAKLQVKFVNNYGSIDSVTSATYSSDNPNVIQVDASGTINAVGPGTAQLHVEANGLSADLIIVVAFTPQVTEPGKPQIVSLRFTGPHTLVAGDNASTVIQAVYNDNSLFPVNHDVIYRSDNPSVVRIDPGTGELTALSTGAARLYATYRGFTANYSLVVIQNQLPVLQEVRLTAPASIKVGEQVSLQAHAIYDHAAPIEIASMSEWTVDDSSVVSVDSQGKLTGLKQGTTVVTVVYQHKAAQSSIRIHASEGGSGNGEEDSSNASSGSSAGSSNPTDKKPGTTLVKDDQLQAQTGNIRVEIASDITQVLFPASASKLPDSQVITIEQDNLTLHLTGQLFQSAINEMTGKTEGEGKHAVSFPALSEQAQKDWKDAWKQEAGTMSLVSRIYDFSAVWEMENGQKIASELPQDSVQIEFAIPAGTDKELLGVYQLFQDGTAKYVGGHLTERGIRTTLDANGKYAVMAYKKTYNDVPANHWAYRTIQVMSANHTVKGVSDRYFQPERSVTRAEFVALLVNSLNLMPSKAVKFTDVPSSAWYAEYVGSAADAGLIDGEGDSLFQPEVEISREEMAVLLVRAYERKFGKVKLDQNPIFLDMDQTSTWARDSVQIAAQLGLLNGRGNGVFIPAEPSKRAEAVQVVMKLQAK</sequence>
<dbReference type="STRING" id="1469647.BC351_18535"/>
<organism evidence="3 4">
    <name type="scientific">Paenibacillus ferrarius</name>
    <dbReference type="NCBI Taxonomy" id="1469647"/>
    <lineage>
        <taxon>Bacteria</taxon>
        <taxon>Bacillati</taxon>
        <taxon>Bacillota</taxon>
        <taxon>Bacilli</taxon>
        <taxon>Bacillales</taxon>
        <taxon>Paenibacillaceae</taxon>
        <taxon>Paenibacillus</taxon>
    </lineage>
</organism>
<evidence type="ECO:0000313" key="4">
    <source>
        <dbReference type="Proteomes" id="UP000190626"/>
    </source>
</evidence>
<dbReference type="OrthoDB" id="9809277at2"/>
<accession>A0A1V4HQD8</accession>
<keyword evidence="4" id="KW-1185">Reference proteome</keyword>
<feature type="domain" description="SLH" evidence="2">
    <location>
        <begin position="1391"/>
        <end position="1454"/>
    </location>
</feature>
<feature type="compositionally biased region" description="Low complexity" evidence="1">
    <location>
        <begin position="1188"/>
        <end position="1200"/>
    </location>
</feature>
<dbReference type="SMART" id="SM00635">
    <property type="entry name" value="BID_2"/>
    <property type="match status" value="3"/>
</dbReference>
<dbReference type="Pfam" id="PF02368">
    <property type="entry name" value="Big_2"/>
    <property type="match status" value="1"/>
</dbReference>
<reference evidence="4" key="1">
    <citation type="submission" date="2016-07" db="EMBL/GenBank/DDBJ databases">
        <authorList>
            <person name="Florea S."/>
            <person name="Webb J.S."/>
            <person name="Jaromczyk J."/>
            <person name="Schardl C.L."/>
        </authorList>
    </citation>
    <scope>NUCLEOTIDE SEQUENCE [LARGE SCALE GENOMIC DNA]</scope>
    <source>
        <strain evidence="4">CY1</strain>
    </source>
</reference>